<gene>
    <name evidence="2" type="ORF">CBOVIS_LOCUS10129</name>
</gene>
<keyword evidence="3" id="KW-1185">Reference proteome</keyword>
<dbReference type="AlphaFoldDB" id="A0A8S1F3U1"/>
<dbReference type="EMBL" id="CADEPM010000007">
    <property type="protein sequence ID" value="CAB3408339.1"/>
    <property type="molecule type" value="Genomic_DNA"/>
</dbReference>
<evidence type="ECO:0000313" key="3">
    <source>
        <dbReference type="Proteomes" id="UP000494206"/>
    </source>
</evidence>
<accession>A0A8S1F3U1</accession>
<feature type="compositionally biased region" description="Basic and acidic residues" evidence="1">
    <location>
        <begin position="21"/>
        <end position="33"/>
    </location>
</feature>
<evidence type="ECO:0000256" key="1">
    <source>
        <dbReference type="SAM" id="MobiDB-lite"/>
    </source>
</evidence>
<feature type="compositionally biased region" description="Polar residues" evidence="1">
    <location>
        <begin position="1"/>
        <end position="19"/>
    </location>
</feature>
<feature type="region of interest" description="Disordered" evidence="1">
    <location>
        <begin position="1"/>
        <end position="62"/>
    </location>
</feature>
<proteinExistence type="predicted"/>
<protein>
    <submittedName>
        <fullName evidence="2">Uncharacterized protein</fullName>
    </submittedName>
</protein>
<name>A0A8S1F3U1_9PELO</name>
<dbReference type="Proteomes" id="UP000494206">
    <property type="component" value="Unassembled WGS sequence"/>
</dbReference>
<reference evidence="2 3" key="1">
    <citation type="submission" date="2020-04" db="EMBL/GenBank/DDBJ databases">
        <authorList>
            <person name="Laetsch R D."/>
            <person name="Stevens L."/>
            <person name="Kumar S."/>
            <person name="Blaxter L. M."/>
        </authorList>
    </citation>
    <scope>NUCLEOTIDE SEQUENCE [LARGE SCALE GENOMIC DNA]</scope>
</reference>
<comment type="caution">
    <text evidence="2">The sequence shown here is derived from an EMBL/GenBank/DDBJ whole genome shotgun (WGS) entry which is preliminary data.</text>
</comment>
<feature type="compositionally biased region" description="Basic and acidic residues" evidence="1">
    <location>
        <begin position="41"/>
        <end position="58"/>
    </location>
</feature>
<sequence length="98" mass="11473">MGQCCSTRNAVRTRQSSKQPILEKEKSVKEKSRREKKPRKKEIAKQQNEKSKKTEKKSVHLNMPSSRVCQLAKLRTLSIQNSTDIITTQLVCHFLKWY</sequence>
<organism evidence="2 3">
    <name type="scientific">Caenorhabditis bovis</name>
    <dbReference type="NCBI Taxonomy" id="2654633"/>
    <lineage>
        <taxon>Eukaryota</taxon>
        <taxon>Metazoa</taxon>
        <taxon>Ecdysozoa</taxon>
        <taxon>Nematoda</taxon>
        <taxon>Chromadorea</taxon>
        <taxon>Rhabditida</taxon>
        <taxon>Rhabditina</taxon>
        <taxon>Rhabditomorpha</taxon>
        <taxon>Rhabditoidea</taxon>
        <taxon>Rhabditidae</taxon>
        <taxon>Peloderinae</taxon>
        <taxon>Caenorhabditis</taxon>
    </lineage>
</organism>
<evidence type="ECO:0000313" key="2">
    <source>
        <dbReference type="EMBL" id="CAB3408339.1"/>
    </source>
</evidence>